<comment type="caution">
    <text evidence="3">The sequence shown here is derived from an EMBL/GenBank/DDBJ whole genome shotgun (WGS) entry which is preliminary data.</text>
</comment>
<dbReference type="PANTHER" id="PTHR19964">
    <property type="entry name" value="MULTIPLE PDZ DOMAIN PROTEIN"/>
    <property type="match status" value="1"/>
</dbReference>
<dbReference type="EMBL" id="CAJNOR010014532">
    <property type="protein sequence ID" value="CAF1678636.1"/>
    <property type="molecule type" value="Genomic_DNA"/>
</dbReference>
<feature type="non-terminal residue" evidence="3">
    <location>
        <position position="1"/>
    </location>
</feature>
<dbReference type="InterPro" id="IPR051342">
    <property type="entry name" value="PDZ_scaffold"/>
</dbReference>
<feature type="compositionally biased region" description="Polar residues" evidence="1">
    <location>
        <begin position="114"/>
        <end position="132"/>
    </location>
</feature>
<evidence type="ECO:0000313" key="3">
    <source>
        <dbReference type="EMBL" id="CAF1678636.1"/>
    </source>
</evidence>
<reference evidence="3" key="1">
    <citation type="submission" date="2021-02" db="EMBL/GenBank/DDBJ databases">
        <authorList>
            <person name="Nowell W R."/>
        </authorList>
    </citation>
    <scope>NUCLEOTIDE SEQUENCE</scope>
</reference>
<name>A0A816GRM3_ADIRI</name>
<evidence type="ECO:0000259" key="2">
    <source>
        <dbReference type="PROSITE" id="PS50106"/>
    </source>
</evidence>
<feature type="compositionally biased region" description="Low complexity" evidence="1">
    <location>
        <begin position="99"/>
        <end position="113"/>
    </location>
</feature>
<feature type="non-terminal residue" evidence="3">
    <location>
        <position position="201"/>
    </location>
</feature>
<proteinExistence type="predicted"/>
<feature type="domain" description="PDZ" evidence="2">
    <location>
        <begin position="12"/>
        <end position="92"/>
    </location>
</feature>
<dbReference type="InterPro" id="IPR001478">
    <property type="entry name" value="PDZ"/>
</dbReference>
<dbReference type="InterPro" id="IPR036034">
    <property type="entry name" value="PDZ_sf"/>
</dbReference>
<dbReference type="Proteomes" id="UP000663828">
    <property type="component" value="Unassembled WGS sequence"/>
</dbReference>
<sequence length="201" mass="21680">MVLNTLWTQIEVVELSNDGTGLGFGISGNKSTGVVVKAIVPGSISDKDGRIRTGDHLFQINHVYVRGMSAEQVAGILRQCPEQVRVVIARSVREPQTASSSSPSISQRPSVTSETQTHSRNPSSSMGLDNDGIISNSQHKIILRTERLLESNHNLEKILDNLLEQCQSEDGTEILDVTLEKGDDGLGITVAGYVSPDSTNN</sequence>
<gene>
    <name evidence="3" type="ORF">XAT740_LOCUS60109</name>
</gene>
<dbReference type="PROSITE" id="PS50106">
    <property type="entry name" value="PDZ"/>
    <property type="match status" value="1"/>
</dbReference>
<dbReference type="SMART" id="SM00228">
    <property type="entry name" value="PDZ"/>
    <property type="match status" value="1"/>
</dbReference>
<dbReference type="CDD" id="cd06667">
    <property type="entry name" value="PDZ2_MUPP1-like"/>
    <property type="match status" value="1"/>
</dbReference>
<keyword evidence="4" id="KW-1185">Reference proteome</keyword>
<evidence type="ECO:0000256" key="1">
    <source>
        <dbReference type="SAM" id="MobiDB-lite"/>
    </source>
</evidence>
<dbReference type="SUPFAM" id="SSF50156">
    <property type="entry name" value="PDZ domain-like"/>
    <property type="match status" value="1"/>
</dbReference>
<dbReference type="AlphaFoldDB" id="A0A816GRM3"/>
<dbReference type="Pfam" id="PF00595">
    <property type="entry name" value="PDZ"/>
    <property type="match status" value="1"/>
</dbReference>
<dbReference type="Gene3D" id="2.30.42.10">
    <property type="match status" value="1"/>
</dbReference>
<dbReference type="PANTHER" id="PTHR19964:SF92">
    <property type="entry name" value="PATJ HOMOLOG"/>
    <property type="match status" value="1"/>
</dbReference>
<feature type="region of interest" description="Disordered" evidence="1">
    <location>
        <begin position="93"/>
        <end position="132"/>
    </location>
</feature>
<organism evidence="3 4">
    <name type="scientific">Adineta ricciae</name>
    <name type="common">Rotifer</name>
    <dbReference type="NCBI Taxonomy" id="249248"/>
    <lineage>
        <taxon>Eukaryota</taxon>
        <taxon>Metazoa</taxon>
        <taxon>Spiralia</taxon>
        <taxon>Gnathifera</taxon>
        <taxon>Rotifera</taxon>
        <taxon>Eurotatoria</taxon>
        <taxon>Bdelloidea</taxon>
        <taxon>Adinetida</taxon>
        <taxon>Adinetidae</taxon>
        <taxon>Adineta</taxon>
    </lineage>
</organism>
<evidence type="ECO:0000313" key="4">
    <source>
        <dbReference type="Proteomes" id="UP000663828"/>
    </source>
</evidence>
<protein>
    <recommendedName>
        <fullName evidence="2">PDZ domain-containing protein</fullName>
    </recommendedName>
</protein>
<accession>A0A816GRM3</accession>